<comment type="similarity">
    <text evidence="3">Belongs to the KhpA RNA-binding protein family.</text>
</comment>
<comment type="caution">
    <text evidence="4">The sequence shown here is derived from an EMBL/GenBank/DDBJ whole genome shotgun (WGS) entry which is preliminary data.</text>
</comment>
<dbReference type="Proteomes" id="UP000582487">
    <property type="component" value="Unassembled WGS sequence"/>
</dbReference>
<evidence type="ECO:0000256" key="2">
    <source>
        <dbReference type="ARBA" id="ARBA00022884"/>
    </source>
</evidence>
<dbReference type="Gene3D" id="3.30.300.20">
    <property type="match status" value="1"/>
</dbReference>
<organism evidence="4 6">
    <name type="scientific">Mobiluncus mulieris</name>
    <dbReference type="NCBI Taxonomy" id="2052"/>
    <lineage>
        <taxon>Bacteria</taxon>
        <taxon>Bacillati</taxon>
        <taxon>Actinomycetota</taxon>
        <taxon>Actinomycetes</taxon>
        <taxon>Actinomycetales</taxon>
        <taxon>Actinomycetaceae</taxon>
        <taxon>Mobiluncus</taxon>
    </lineage>
</organism>
<dbReference type="InterPro" id="IPR009019">
    <property type="entry name" value="KH_sf_prok-type"/>
</dbReference>
<dbReference type="EMBL" id="JABCUV010000009">
    <property type="protein sequence ID" value="NMW93654.1"/>
    <property type="molecule type" value="Genomic_DNA"/>
</dbReference>
<dbReference type="SUPFAM" id="SSF54814">
    <property type="entry name" value="Prokaryotic type KH domain (KH-domain type II)"/>
    <property type="match status" value="1"/>
</dbReference>
<dbReference type="AlphaFoldDB" id="A0A7Y0U0Z3"/>
<evidence type="ECO:0000256" key="1">
    <source>
        <dbReference type="ARBA" id="ARBA00022490"/>
    </source>
</evidence>
<dbReference type="HAMAP" id="MF_00088">
    <property type="entry name" value="KhpA"/>
    <property type="match status" value="1"/>
</dbReference>
<accession>A0A7Y0U0Z3</accession>
<evidence type="ECO:0000256" key="3">
    <source>
        <dbReference type="HAMAP-Rule" id="MF_00088"/>
    </source>
</evidence>
<comment type="subcellular location">
    <subcellularLocation>
        <location evidence="3">Cytoplasm</location>
    </subcellularLocation>
</comment>
<evidence type="ECO:0000313" key="5">
    <source>
        <dbReference type="EMBL" id="NMW93654.1"/>
    </source>
</evidence>
<dbReference type="EMBL" id="JABCUR010000003">
    <property type="protein sequence ID" value="NMW64946.1"/>
    <property type="molecule type" value="Genomic_DNA"/>
</dbReference>
<dbReference type="PANTHER" id="PTHR34654">
    <property type="entry name" value="UPF0109 PROTEIN SCO5592"/>
    <property type="match status" value="1"/>
</dbReference>
<evidence type="ECO:0000313" key="4">
    <source>
        <dbReference type="EMBL" id="NMW64946.1"/>
    </source>
</evidence>
<dbReference type="Pfam" id="PF13083">
    <property type="entry name" value="KH_KhpA-B"/>
    <property type="match status" value="1"/>
</dbReference>
<dbReference type="GO" id="GO:0005737">
    <property type="term" value="C:cytoplasm"/>
    <property type="evidence" value="ECO:0007669"/>
    <property type="project" value="UniProtKB-SubCell"/>
</dbReference>
<dbReference type="InterPro" id="IPR020627">
    <property type="entry name" value="KhpA"/>
</dbReference>
<comment type="function">
    <text evidence="3">A probable RNA-binding protein.</text>
</comment>
<dbReference type="GO" id="GO:0003723">
    <property type="term" value="F:RNA binding"/>
    <property type="evidence" value="ECO:0007669"/>
    <property type="project" value="UniProtKB-UniRule"/>
</dbReference>
<protein>
    <recommendedName>
        <fullName evidence="3">RNA-binding protein KhpA</fullName>
    </recommendedName>
    <alternativeName>
        <fullName evidence="3">KH-domain protein A</fullName>
    </alternativeName>
</protein>
<dbReference type="InterPro" id="IPR015946">
    <property type="entry name" value="KH_dom-like_a/b"/>
</dbReference>
<evidence type="ECO:0000313" key="6">
    <source>
        <dbReference type="Proteomes" id="UP000578252"/>
    </source>
</evidence>
<dbReference type="RefSeq" id="WP_036342646.1">
    <property type="nucleotide sequence ID" value="NZ_CAMPNB010000006.1"/>
</dbReference>
<dbReference type="NCBIfam" id="NF002761">
    <property type="entry name" value="PRK02821.1"/>
    <property type="match status" value="1"/>
</dbReference>
<dbReference type="Proteomes" id="UP000578252">
    <property type="component" value="Unassembled WGS sequence"/>
</dbReference>
<gene>
    <name evidence="3" type="primary">khpA</name>
    <name evidence="5" type="ORF">HHJ74_08120</name>
    <name evidence="4" type="ORF">HHJ78_05225</name>
</gene>
<keyword evidence="1 3" id="KW-0963">Cytoplasm</keyword>
<name>A0A7Y0U0Z3_9ACTO</name>
<evidence type="ECO:0000313" key="7">
    <source>
        <dbReference type="Proteomes" id="UP000582487"/>
    </source>
</evidence>
<proteinExistence type="inferred from homology"/>
<dbReference type="GeneID" id="61167440"/>
<keyword evidence="2 3" id="KW-0694">RNA-binding</keyword>
<sequence>MIAESLEHLVSGIVDEPEAVRVNEKSLRRGKLLEVRVAPADLGRVIGRNGRTAKALRCVATALSTNGSVRVDVIDQERH</sequence>
<dbReference type="PANTHER" id="PTHR34654:SF1">
    <property type="entry name" value="RNA-BINDING PROTEIN KHPA"/>
    <property type="match status" value="1"/>
</dbReference>
<dbReference type="CDD" id="cd22533">
    <property type="entry name" value="KH-II_YlqC-like"/>
    <property type="match status" value="1"/>
</dbReference>
<reference evidence="6 7" key="1">
    <citation type="submission" date="2020-04" db="EMBL/GenBank/DDBJ databases">
        <title>Antimicrobial susceptibility and clonality of vaginal-derived multi-drug resistant Mobiluncus isolates in China.</title>
        <authorList>
            <person name="Zhang X."/>
        </authorList>
    </citation>
    <scope>NUCLEOTIDE SEQUENCE [LARGE SCALE GENOMIC DNA]</scope>
    <source>
        <strain evidence="4 6">13</strain>
        <strain evidence="5 7">7</strain>
    </source>
</reference>